<evidence type="ECO:0000313" key="3">
    <source>
        <dbReference type="EMBL" id="SFU09841.1"/>
    </source>
</evidence>
<dbReference type="RefSeq" id="WP_093585205.1">
    <property type="nucleotide sequence ID" value="NZ_FPBA01000049.1"/>
</dbReference>
<proteinExistence type="predicted"/>
<feature type="region of interest" description="Disordered" evidence="1">
    <location>
        <begin position="161"/>
        <end position="208"/>
    </location>
</feature>
<keyword evidence="2" id="KW-0812">Transmembrane</keyword>
<gene>
    <name evidence="3" type="ORF">SAMN05660657_05657</name>
</gene>
<keyword evidence="4" id="KW-1185">Reference proteome</keyword>
<dbReference type="Proteomes" id="UP000199546">
    <property type="component" value="Unassembled WGS sequence"/>
</dbReference>
<feature type="transmembrane region" description="Helical" evidence="2">
    <location>
        <begin position="6"/>
        <end position="27"/>
    </location>
</feature>
<evidence type="ECO:0000256" key="2">
    <source>
        <dbReference type="SAM" id="Phobius"/>
    </source>
</evidence>
<dbReference type="AlphaFoldDB" id="A0A1I7DDP2"/>
<sequence length="249" mass="25110">MSRGPNGAFALGIALTLAGMAALTALLTQVDEPTVAPVAGLALLAVAAALWITDLAWRLTTTVRIADASAGSPPPWCDPLAAWADAGLCYVAALSGGAAMARYGWAVARSGLLPRWSGCVTAALGLLLLAEFANTADVVPRPLHAAPLPVGVSVLIAARTTPGRTRSRGRRALGKREVHDPRGPPSGRDVGIGRCGHSSTGSPASAGAALSTQSASALAVTGRGTGDVASLAGPGCLRRIMSRDWRPDG</sequence>
<accession>A0A1I7DDP2</accession>
<protein>
    <submittedName>
        <fullName evidence="3">Uncharacterized protein</fullName>
    </submittedName>
</protein>
<keyword evidence="2" id="KW-0472">Membrane</keyword>
<keyword evidence="2" id="KW-1133">Transmembrane helix</keyword>
<name>A0A1I7DDP2_9ACTN</name>
<evidence type="ECO:0000313" key="4">
    <source>
        <dbReference type="Proteomes" id="UP000199546"/>
    </source>
</evidence>
<reference evidence="4" key="1">
    <citation type="submission" date="2016-10" db="EMBL/GenBank/DDBJ databases">
        <authorList>
            <person name="Varghese N."/>
            <person name="Submissions S."/>
        </authorList>
    </citation>
    <scope>NUCLEOTIDE SEQUENCE [LARGE SCALE GENOMIC DNA]</scope>
    <source>
        <strain evidence="4">DSM 46136</strain>
    </source>
</reference>
<organism evidence="3 4">
    <name type="scientific">Geodermatophilus amargosae</name>
    <dbReference type="NCBI Taxonomy" id="1296565"/>
    <lineage>
        <taxon>Bacteria</taxon>
        <taxon>Bacillati</taxon>
        <taxon>Actinomycetota</taxon>
        <taxon>Actinomycetes</taxon>
        <taxon>Geodermatophilales</taxon>
        <taxon>Geodermatophilaceae</taxon>
        <taxon>Geodermatophilus</taxon>
    </lineage>
</organism>
<feature type="transmembrane region" description="Helical" evidence="2">
    <location>
        <begin position="34"/>
        <end position="52"/>
    </location>
</feature>
<dbReference type="EMBL" id="FPBA01000049">
    <property type="protein sequence ID" value="SFU09841.1"/>
    <property type="molecule type" value="Genomic_DNA"/>
</dbReference>
<feature type="compositionally biased region" description="Low complexity" evidence="1">
    <location>
        <begin position="198"/>
        <end position="208"/>
    </location>
</feature>
<evidence type="ECO:0000256" key="1">
    <source>
        <dbReference type="SAM" id="MobiDB-lite"/>
    </source>
</evidence>